<comment type="pathway">
    <text evidence="1 10">Amino-acid biosynthesis; L-histidine biosynthesis; L-histidine from 5-phospho-alpha-D-ribose 1-diphosphate: step 5/9.</text>
</comment>
<evidence type="ECO:0000256" key="7">
    <source>
        <dbReference type="ARBA" id="ARBA00023239"/>
    </source>
</evidence>
<dbReference type="GO" id="GO:0016829">
    <property type="term" value="F:lyase activity"/>
    <property type="evidence" value="ECO:0007669"/>
    <property type="project" value="UniProtKB-KW"/>
</dbReference>
<dbReference type="PIRSF" id="PIRSF000495">
    <property type="entry name" value="Amidotransf_hisH"/>
    <property type="match status" value="1"/>
</dbReference>
<feature type="active site" description="Nucleophile" evidence="10">
    <location>
        <position position="80"/>
    </location>
</feature>
<comment type="subcellular location">
    <subcellularLocation>
        <location evidence="10">Cytoplasm</location>
    </subcellularLocation>
</comment>
<organism evidence="12 13">
    <name type="scientific">Rhizobium helianthi</name>
    <dbReference type="NCBI Taxonomy" id="1132695"/>
    <lineage>
        <taxon>Bacteria</taxon>
        <taxon>Pseudomonadati</taxon>
        <taxon>Pseudomonadota</taxon>
        <taxon>Alphaproteobacteria</taxon>
        <taxon>Hyphomicrobiales</taxon>
        <taxon>Rhizobiaceae</taxon>
        <taxon>Rhizobium/Agrobacterium group</taxon>
        <taxon>Rhizobium</taxon>
    </lineage>
</organism>
<keyword evidence="3 10" id="KW-0028">Amino-acid biosynthesis</keyword>
<dbReference type="EMBL" id="JBHUEQ010000032">
    <property type="protein sequence ID" value="MFD1747268.1"/>
    <property type="molecule type" value="Genomic_DNA"/>
</dbReference>
<comment type="catalytic activity">
    <reaction evidence="9 10">
        <text>L-glutamine + H2O = L-glutamate + NH4(+)</text>
        <dbReference type="Rhea" id="RHEA:15889"/>
        <dbReference type="ChEBI" id="CHEBI:15377"/>
        <dbReference type="ChEBI" id="CHEBI:28938"/>
        <dbReference type="ChEBI" id="CHEBI:29985"/>
        <dbReference type="ChEBI" id="CHEBI:58359"/>
        <dbReference type="EC" id="3.5.1.2"/>
    </reaction>
</comment>
<proteinExistence type="inferred from homology"/>
<sequence length="204" mass="22209">MIGIVDYGSGNIAAIANIYKHLRVPCLASGDPELLAKADRYILPGVGAFDTVMNDLSKLGIIDMLNDEVIRKGKMAMGICVGMQILAGSSEEGAGSGLGWIPGRVRRIDASRLNRAPKLPHMGWNSIRPADGQPIFADVDADRGFYFLHSYYFDAESTDDVIATVSYGRELACGVRRKNVFGFQFHPEKSHGNGLAIFKNFAEI</sequence>
<comment type="function">
    <text evidence="10">IGPS catalyzes the conversion of PRFAR and glutamine to IGP, AICAR and glutamate. The HisH subunit catalyzes the hydrolysis of glutamine to glutamate and ammonia as part of the synthesis of IGP and AICAR. The resulting ammonia molecule is channeled to the active site of HisF.</text>
</comment>
<comment type="catalytic activity">
    <reaction evidence="8 10">
        <text>5-[(5-phospho-1-deoxy-D-ribulos-1-ylimino)methylamino]-1-(5-phospho-beta-D-ribosyl)imidazole-4-carboxamide + L-glutamine = D-erythro-1-(imidazol-4-yl)glycerol 3-phosphate + 5-amino-1-(5-phospho-beta-D-ribosyl)imidazole-4-carboxamide + L-glutamate + H(+)</text>
        <dbReference type="Rhea" id="RHEA:24793"/>
        <dbReference type="ChEBI" id="CHEBI:15378"/>
        <dbReference type="ChEBI" id="CHEBI:29985"/>
        <dbReference type="ChEBI" id="CHEBI:58278"/>
        <dbReference type="ChEBI" id="CHEBI:58359"/>
        <dbReference type="ChEBI" id="CHEBI:58475"/>
        <dbReference type="ChEBI" id="CHEBI:58525"/>
        <dbReference type="EC" id="4.3.2.10"/>
    </reaction>
</comment>
<evidence type="ECO:0000256" key="2">
    <source>
        <dbReference type="ARBA" id="ARBA00011152"/>
    </source>
</evidence>
<comment type="subunit">
    <text evidence="2 10">Heterodimer of HisH and HisF.</text>
</comment>
<feature type="active site" evidence="10">
    <location>
        <position position="188"/>
    </location>
</feature>
<dbReference type="NCBIfam" id="TIGR01855">
    <property type="entry name" value="IMP_synth_hisH"/>
    <property type="match status" value="1"/>
</dbReference>
<name>A0ABW4M9D4_9HYPH</name>
<dbReference type="CDD" id="cd01748">
    <property type="entry name" value="GATase1_IGP_Synthase"/>
    <property type="match status" value="1"/>
</dbReference>
<keyword evidence="13" id="KW-1185">Reference proteome</keyword>
<keyword evidence="4 10" id="KW-0378">Hydrolase</keyword>
<comment type="caution">
    <text evidence="12">The sequence shown here is derived from an EMBL/GenBank/DDBJ whole genome shotgun (WGS) entry which is preliminary data.</text>
</comment>
<dbReference type="HAMAP" id="MF_00278">
    <property type="entry name" value="HisH"/>
    <property type="match status" value="1"/>
</dbReference>
<keyword evidence="7 10" id="KW-0456">Lyase</keyword>
<dbReference type="Proteomes" id="UP001597322">
    <property type="component" value="Unassembled WGS sequence"/>
</dbReference>
<dbReference type="Gene3D" id="3.40.50.880">
    <property type="match status" value="1"/>
</dbReference>
<protein>
    <recommendedName>
        <fullName evidence="10">Imidazole glycerol phosphate synthase subunit HisH</fullName>
        <ecNumber evidence="10">4.3.2.10</ecNumber>
    </recommendedName>
    <alternativeName>
        <fullName evidence="10">IGP synthase glutaminase subunit</fullName>
        <ecNumber evidence="10">3.5.1.2</ecNumber>
    </alternativeName>
    <alternativeName>
        <fullName evidence="10">IGP synthase subunit HisH</fullName>
    </alternativeName>
    <alternativeName>
        <fullName evidence="10">ImGP synthase subunit HisH</fullName>
        <shortName evidence="10">IGPS subunit HisH</shortName>
    </alternativeName>
</protein>
<evidence type="ECO:0000256" key="6">
    <source>
        <dbReference type="ARBA" id="ARBA00023102"/>
    </source>
</evidence>
<dbReference type="EC" id="4.3.2.10" evidence="10"/>
<evidence type="ECO:0000256" key="3">
    <source>
        <dbReference type="ARBA" id="ARBA00022605"/>
    </source>
</evidence>
<dbReference type="SUPFAM" id="SSF52317">
    <property type="entry name" value="Class I glutamine amidotransferase-like"/>
    <property type="match status" value="1"/>
</dbReference>
<dbReference type="EC" id="3.5.1.2" evidence="10"/>
<keyword evidence="10" id="KW-0963">Cytoplasm</keyword>
<feature type="domain" description="Glutamine amidotransferase" evidence="11">
    <location>
        <begin position="40"/>
        <end position="201"/>
    </location>
</feature>
<evidence type="ECO:0000256" key="4">
    <source>
        <dbReference type="ARBA" id="ARBA00022801"/>
    </source>
</evidence>
<evidence type="ECO:0000313" key="13">
    <source>
        <dbReference type="Proteomes" id="UP001597322"/>
    </source>
</evidence>
<dbReference type="InterPro" id="IPR029062">
    <property type="entry name" value="Class_I_gatase-like"/>
</dbReference>
<dbReference type="InterPro" id="IPR017926">
    <property type="entry name" value="GATASE"/>
</dbReference>
<evidence type="ECO:0000256" key="5">
    <source>
        <dbReference type="ARBA" id="ARBA00022962"/>
    </source>
</evidence>
<keyword evidence="5 10" id="KW-0315">Glutamine amidotransferase</keyword>
<dbReference type="PANTHER" id="PTHR42701">
    <property type="entry name" value="IMIDAZOLE GLYCEROL PHOSPHATE SYNTHASE SUBUNIT HISH"/>
    <property type="match status" value="1"/>
</dbReference>
<reference evidence="13" key="1">
    <citation type="journal article" date="2019" name="Int. J. Syst. Evol. Microbiol.">
        <title>The Global Catalogue of Microorganisms (GCM) 10K type strain sequencing project: providing services to taxonomists for standard genome sequencing and annotation.</title>
        <authorList>
            <consortium name="The Broad Institute Genomics Platform"/>
            <consortium name="The Broad Institute Genome Sequencing Center for Infectious Disease"/>
            <person name="Wu L."/>
            <person name="Ma J."/>
        </authorList>
    </citation>
    <scope>NUCLEOTIDE SEQUENCE [LARGE SCALE GENOMIC DNA]</scope>
    <source>
        <strain evidence="13">CG52</strain>
    </source>
</reference>
<evidence type="ECO:0000256" key="10">
    <source>
        <dbReference type="HAMAP-Rule" id="MF_00278"/>
    </source>
</evidence>
<feature type="active site" evidence="10">
    <location>
        <position position="186"/>
    </location>
</feature>
<dbReference type="PROSITE" id="PS51273">
    <property type="entry name" value="GATASE_TYPE_1"/>
    <property type="match status" value="1"/>
</dbReference>
<evidence type="ECO:0000313" key="12">
    <source>
        <dbReference type="EMBL" id="MFD1747268.1"/>
    </source>
</evidence>
<evidence type="ECO:0000256" key="8">
    <source>
        <dbReference type="ARBA" id="ARBA00047838"/>
    </source>
</evidence>
<dbReference type="PANTHER" id="PTHR42701:SF1">
    <property type="entry name" value="IMIDAZOLE GLYCEROL PHOSPHATE SYNTHASE SUBUNIT HISH"/>
    <property type="match status" value="1"/>
</dbReference>
<evidence type="ECO:0000256" key="1">
    <source>
        <dbReference type="ARBA" id="ARBA00005091"/>
    </source>
</evidence>
<evidence type="ECO:0000256" key="9">
    <source>
        <dbReference type="ARBA" id="ARBA00049534"/>
    </source>
</evidence>
<gene>
    <name evidence="10 12" type="primary">hisH</name>
    <name evidence="12" type="ORF">ACFSE1_17490</name>
</gene>
<accession>A0ABW4M9D4</accession>
<dbReference type="InterPro" id="IPR010139">
    <property type="entry name" value="Imidazole-glycPsynth_HisH"/>
</dbReference>
<dbReference type="Pfam" id="PF00117">
    <property type="entry name" value="GATase"/>
    <property type="match status" value="1"/>
</dbReference>
<dbReference type="RefSeq" id="WP_377404213.1">
    <property type="nucleotide sequence ID" value="NZ_JBHUEQ010000032.1"/>
</dbReference>
<keyword evidence="6 10" id="KW-0368">Histidine biosynthesis</keyword>
<evidence type="ECO:0000259" key="11">
    <source>
        <dbReference type="Pfam" id="PF00117"/>
    </source>
</evidence>